<gene>
    <name evidence="1" type="ORF">MVEN_00258400</name>
</gene>
<sequence length="286" mass="32387">MSSDCLPFLPPELEREIFETAAQLYPETIPSLFLLARRVHEWIGQIKYRTVTSIGRRSSCSFRVLQQAIRSNSRPLSFFGNHVQHLCVIDVTAEEELLEVLSACVGIRNMTVIHRATGISVLHRFAVLRPRRLGIYLEPLLKATNICRPMFTFVTHLDVWDLPFEEGHHITSWPPLFTLFPALTHIAMSESGVLPLGSDALALLTQLEVIVVTSSEPLKDLPPVDDVRFMYIPLESMAYPEYEVDWIAGTQGGTDFWARADAFVAKKRRGEIEPSSRCWIEPNDGI</sequence>
<dbReference type="Proteomes" id="UP000620124">
    <property type="component" value="Unassembled WGS sequence"/>
</dbReference>
<proteinExistence type="predicted"/>
<keyword evidence="2" id="KW-1185">Reference proteome</keyword>
<dbReference type="OrthoDB" id="3145912at2759"/>
<reference evidence="1" key="1">
    <citation type="submission" date="2020-05" db="EMBL/GenBank/DDBJ databases">
        <title>Mycena genomes resolve the evolution of fungal bioluminescence.</title>
        <authorList>
            <person name="Tsai I.J."/>
        </authorList>
    </citation>
    <scope>NUCLEOTIDE SEQUENCE</scope>
    <source>
        <strain evidence="1">CCC161011</strain>
    </source>
</reference>
<protein>
    <submittedName>
        <fullName evidence="1">Uncharacterized protein</fullName>
    </submittedName>
</protein>
<name>A0A8H6Z4U8_9AGAR</name>
<evidence type="ECO:0000313" key="2">
    <source>
        <dbReference type="Proteomes" id="UP000620124"/>
    </source>
</evidence>
<dbReference type="EMBL" id="JACAZI010000002">
    <property type="protein sequence ID" value="KAF7369305.1"/>
    <property type="molecule type" value="Genomic_DNA"/>
</dbReference>
<dbReference type="AlphaFoldDB" id="A0A8H6Z4U8"/>
<comment type="caution">
    <text evidence="1">The sequence shown here is derived from an EMBL/GenBank/DDBJ whole genome shotgun (WGS) entry which is preliminary data.</text>
</comment>
<accession>A0A8H6Z4U8</accession>
<evidence type="ECO:0000313" key="1">
    <source>
        <dbReference type="EMBL" id="KAF7369305.1"/>
    </source>
</evidence>
<organism evidence="1 2">
    <name type="scientific">Mycena venus</name>
    <dbReference type="NCBI Taxonomy" id="2733690"/>
    <lineage>
        <taxon>Eukaryota</taxon>
        <taxon>Fungi</taxon>
        <taxon>Dikarya</taxon>
        <taxon>Basidiomycota</taxon>
        <taxon>Agaricomycotina</taxon>
        <taxon>Agaricomycetes</taxon>
        <taxon>Agaricomycetidae</taxon>
        <taxon>Agaricales</taxon>
        <taxon>Marasmiineae</taxon>
        <taxon>Mycenaceae</taxon>
        <taxon>Mycena</taxon>
    </lineage>
</organism>